<organism evidence="1 2">
    <name type="scientific">Candidatus Dojkabacteria bacterium</name>
    <dbReference type="NCBI Taxonomy" id="2099670"/>
    <lineage>
        <taxon>Bacteria</taxon>
        <taxon>Candidatus Dojkabacteria</taxon>
    </lineage>
</organism>
<dbReference type="Proteomes" id="UP000781173">
    <property type="component" value="Unassembled WGS sequence"/>
</dbReference>
<feature type="non-terminal residue" evidence="1">
    <location>
        <position position="1"/>
    </location>
</feature>
<proteinExistence type="predicted"/>
<evidence type="ECO:0000313" key="2">
    <source>
        <dbReference type="Proteomes" id="UP000781173"/>
    </source>
</evidence>
<protein>
    <submittedName>
        <fullName evidence="1">Uncharacterized protein</fullName>
    </submittedName>
</protein>
<name>A0A952AL34_9BACT</name>
<dbReference type="AlphaFoldDB" id="A0A952AL34"/>
<accession>A0A952AL34</accession>
<sequence length="212" mass="24141">TDKVTISQAYVSSLVTGESSNNDYNNDVVHYYHKVALNLMTVDEIDEVKVYQIELQRNSNQGEVKIIHPKHTPQFESTNHYFGPYGEDPAFTEVNNDGDRFTLKSVDKDFMSLYYDEVGTNMALINFSIFVHDFCRFDYEKIFNETGIIDGLRYLEYCDAMASELNEELDFVVEVKFKDGSIAVKNFSFDIDGDALLAGYASVSSELIGTQF</sequence>
<dbReference type="EMBL" id="JACFOF010000028">
    <property type="protein sequence ID" value="MBW7954185.1"/>
    <property type="molecule type" value="Genomic_DNA"/>
</dbReference>
<comment type="caution">
    <text evidence="1">The sequence shown here is derived from an EMBL/GenBank/DDBJ whole genome shotgun (WGS) entry which is preliminary data.</text>
</comment>
<reference evidence="1" key="1">
    <citation type="journal article" date="2022" name="ISME J.">
        <title>A general approach to explore prokaryotic protein glycosylation reveals the unique surface layer modulation of an anammox bacterium.</title>
        <authorList>
            <person name="Pabst M."/>
            <person name="Grouzdev D.S."/>
            <person name="Lawson C.E."/>
            <person name="Kleikamp H.B.C."/>
            <person name="de Ram C."/>
            <person name="Louwen R."/>
            <person name="Lin Y.M."/>
            <person name="Lucker S."/>
            <person name="van Loosdrecht M.C.M."/>
            <person name="Laureni M."/>
        </authorList>
    </citation>
    <scope>NUCLEOTIDE SEQUENCE</scope>
    <source>
        <strain evidence="1">BROCD043</strain>
    </source>
</reference>
<evidence type="ECO:0000313" key="1">
    <source>
        <dbReference type="EMBL" id="MBW7954185.1"/>
    </source>
</evidence>
<gene>
    <name evidence="1" type="ORF">H3C67_05400</name>
</gene>